<name>A0A7M1AT59_9BACT</name>
<evidence type="ECO:0000256" key="2">
    <source>
        <dbReference type="SAM" id="MobiDB-lite"/>
    </source>
</evidence>
<keyword evidence="1" id="KW-0175">Coiled coil</keyword>
<dbReference type="AlphaFoldDB" id="A0A7M1AT59"/>
<evidence type="ECO:0000256" key="1">
    <source>
        <dbReference type="SAM" id="Coils"/>
    </source>
</evidence>
<proteinExistence type="predicted"/>
<feature type="region of interest" description="Disordered" evidence="2">
    <location>
        <begin position="248"/>
        <end position="267"/>
    </location>
</feature>
<reference evidence="3 4" key="1">
    <citation type="submission" date="2019-06" db="EMBL/GenBank/DDBJ databases">
        <title>Sulfurimonas gotlandica sp. nov., a chemoautotrophic and psychrotolerant epsilonproteobacterium isolated from a pelagic redoxcline, and an emended description of the genus Sulfurimonas.</title>
        <authorList>
            <person name="Wang S."/>
            <person name="Jiang L."/>
            <person name="Shao Z."/>
        </authorList>
    </citation>
    <scope>NUCLEOTIDE SEQUENCE [LARGE SCALE GENOMIC DNA]</scope>
    <source>
        <strain evidence="3 4">B2</strain>
    </source>
</reference>
<sequence>MLSKILESLYLKVFINIIVERSSTTIHVEVHSKTNEVSHYEHVFQSTKLTEEIYEYITSHISESPYYYISFLDTSHEQGALPSCDKNKLSQYQDLSTTEYRCINKSWTTYTSKTDLYELEKKYEDIGIDFIFSPFVVLTKFFKDKIDKNLAMFVLIEDSSLSLAVFENSELLFAEHLDMEVDLESENMALDDLEDEKDFELELDDEGIVLDDMDVDDELEDFSDIEDLDSLEDIDEFSEGKDLEEELYENEVRENTTETPESDDSHFNEDYQRFSLIQNAFNHFYKDTRYESKFIENIYIADNTHVSNDLKRYLEEEMFLNTYIRTVDLGAEICELAKEELGL</sequence>
<dbReference type="EMBL" id="CP041165">
    <property type="protein sequence ID" value="QOP40603.1"/>
    <property type="molecule type" value="Genomic_DNA"/>
</dbReference>
<dbReference type="KEGG" id="smax:FJR03_02135"/>
<feature type="coiled-coil region" evidence="1">
    <location>
        <begin position="176"/>
        <end position="203"/>
    </location>
</feature>
<evidence type="ECO:0000313" key="3">
    <source>
        <dbReference type="EMBL" id="QOP40603.1"/>
    </source>
</evidence>
<accession>A0A7M1AT59</accession>
<protein>
    <submittedName>
        <fullName evidence="3">Uncharacterized protein</fullName>
    </submittedName>
</protein>
<keyword evidence="4" id="KW-1185">Reference proteome</keyword>
<dbReference type="Proteomes" id="UP000593910">
    <property type="component" value="Chromosome"/>
</dbReference>
<gene>
    <name evidence="3" type="ORF">FJR03_02135</name>
</gene>
<organism evidence="3 4">
    <name type="scientific">Sulfurimonas marina</name>
    <dbReference type="NCBI Taxonomy" id="2590551"/>
    <lineage>
        <taxon>Bacteria</taxon>
        <taxon>Pseudomonadati</taxon>
        <taxon>Campylobacterota</taxon>
        <taxon>Epsilonproteobacteria</taxon>
        <taxon>Campylobacterales</taxon>
        <taxon>Sulfurimonadaceae</taxon>
        <taxon>Sulfurimonas</taxon>
    </lineage>
</organism>
<evidence type="ECO:0000313" key="4">
    <source>
        <dbReference type="Proteomes" id="UP000593910"/>
    </source>
</evidence>